<dbReference type="InterPro" id="IPR008201">
    <property type="entry name" value="HepT-like"/>
</dbReference>
<sequence length="114" mass="13590">MTKKNPLIYIEHILDSIAKVEEYLKDLKKTEFLKSTQKQDAIVRRIEIIGEAVKNIPKSLRDKYPKIEWRKIAGMRDILIHEYFNVELNEAWIVAKIELPKLARELYKILEQLQ</sequence>
<dbReference type="EMBL" id="MNVC01000014">
    <property type="protein sequence ID" value="OIO19896.1"/>
    <property type="molecule type" value="Genomic_DNA"/>
</dbReference>
<dbReference type="STRING" id="1805238.AUJ23_01070"/>
<protein>
    <recommendedName>
        <fullName evidence="8">DUF86 domain-containing protein</fullName>
    </recommendedName>
</protein>
<dbReference type="GO" id="GO:0110001">
    <property type="term" value="C:toxin-antitoxin complex"/>
    <property type="evidence" value="ECO:0007669"/>
    <property type="project" value="InterPro"/>
</dbReference>
<keyword evidence="2" id="KW-1277">Toxin-antitoxin system</keyword>
<dbReference type="AlphaFoldDB" id="A0A1J4U7N3"/>
<dbReference type="Pfam" id="PF01934">
    <property type="entry name" value="HepT-like"/>
    <property type="match status" value="1"/>
</dbReference>
<evidence type="ECO:0000256" key="2">
    <source>
        <dbReference type="ARBA" id="ARBA00022649"/>
    </source>
</evidence>
<organism evidence="6 7">
    <name type="scientific">Candidatus Magasanikbacteria bacterium CG1_02_32_51</name>
    <dbReference type="NCBI Taxonomy" id="1805238"/>
    <lineage>
        <taxon>Bacteria</taxon>
        <taxon>Candidatus Magasanikiibacteriota</taxon>
    </lineage>
</organism>
<evidence type="ECO:0000256" key="3">
    <source>
        <dbReference type="ARBA" id="ARBA00022722"/>
    </source>
</evidence>
<dbReference type="PANTHER" id="PTHR34139:SF1">
    <property type="entry name" value="RNASE MJ1380-RELATED"/>
    <property type="match status" value="1"/>
</dbReference>
<evidence type="ECO:0000256" key="1">
    <source>
        <dbReference type="ARBA" id="ARBA00022553"/>
    </source>
</evidence>
<accession>A0A1J4U7N3</accession>
<evidence type="ECO:0008006" key="8">
    <source>
        <dbReference type="Google" id="ProtNLM"/>
    </source>
</evidence>
<dbReference type="GO" id="GO:0000166">
    <property type="term" value="F:nucleotide binding"/>
    <property type="evidence" value="ECO:0007669"/>
    <property type="project" value="UniProtKB-KW"/>
</dbReference>
<evidence type="ECO:0000256" key="5">
    <source>
        <dbReference type="ARBA" id="ARBA00022801"/>
    </source>
</evidence>
<keyword evidence="4" id="KW-0547">Nucleotide-binding</keyword>
<gene>
    <name evidence="6" type="ORF">AUJ23_01070</name>
</gene>
<evidence type="ECO:0000313" key="7">
    <source>
        <dbReference type="Proteomes" id="UP000181941"/>
    </source>
</evidence>
<reference evidence="6 7" key="1">
    <citation type="journal article" date="2016" name="Environ. Microbiol.">
        <title>Genomic resolution of a cold subsurface aquifer community provides metabolic insights for novel microbes adapted to high CO concentrations.</title>
        <authorList>
            <person name="Probst A.J."/>
            <person name="Castelle C.J."/>
            <person name="Singh A."/>
            <person name="Brown C.T."/>
            <person name="Anantharaman K."/>
            <person name="Sharon I."/>
            <person name="Hug L.A."/>
            <person name="Burstein D."/>
            <person name="Emerson J.B."/>
            <person name="Thomas B.C."/>
            <person name="Banfield J.F."/>
        </authorList>
    </citation>
    <scope>NUCLEOTIDE SEQUENCE [LARGE SCALE GENOMIC DNA]</scope>
    <source>
        <strain evidence="6">CG1_02_32_51</strain>
    </source>
</reference>
<evidence type="ECO:0000256" key="4">
    <source>
        <dbReference type="ARBA" id="ARBA00022741"/>
    </source>
</evidence>
<dbReference type="GO" id="GO:0004540">
    <property type="term" value="F:RNA nuclease activity"/>
    <property type="evidence" value="ECO:0007669"/>
    <property type="project" value="InterPro"/>
</dbReference>
<name>A0A1J4U7N3_9BACT</name>
<comment type="caution">
    <text evidence="6">The sequence shown here is derived from an EMBL/GenBank/DDBJ whole genome shotgun (WGS) entry which is preliminary data.</text>
</comment>
<keyword evidence="5" id="KW-0378">Hydrolase</keyword>
<dbReference type="PANTHER" id="PTHR34139">
    <property type="entry name" value="UPF0331 PROTEIN MJ0127"/>
    <property type="match status" value="1"/>
</dbReference>
<dbReference type="GO" id="GO:0016787">
    <property type="term" value="F:hydrolase activity"/>
    <property type="evidence" value="ECO:0007669"/>
    <property type="project" value="UniProtKB-KW"/>
</dbReference>
<dbReference type="Proteomes" id="UP000181941">
    <property type="component" value="Unassembled WGS sequence"/>
</dbReference>
<proteinExistence type="predicted"/>
<dbReference type="InterPro" id="IPR051813">
    <property type="entry name" value="HepT_RNase_toxin"/>
</dbReference>
<evidence type="ECO:0000313" key="6">
    <source>
        <dbReference type="EMBL" id="OIO19896.1"/>
    </source>
</evidence>
<keyword evidence="3" id="KW-0540">Nuclease</keyword>
<keyword evidence="1" id="KW-0597">Phosphoprotein</keyword>